<comment type="caution">
    <text evidence="1">The sequence shown here is derived from an EMBL/GenBank/DDBJ whole genome shotgun (WGS) entry which is preliminary data.</text>
</comment>
<dbReference type="Proteomes" id="UP000565468">
    <property type="component" value="Unassembled WGS sequence"/>
</dbReference>
<accession>A0A848M250</accession>
<protein>
    <submittedName>
        <fullName evidence="1">Uncharacterized protein</fullName>
    </submittedName>
</protein>
<name>A0A848M250_PAELE</name>
<dbReference type="AlphaFoldDB" id="A0A848M250"/>
<proteinExistence type="predicted"/>
<dbReference type="RefSeq" id="WP_169503032.1">
    <property type="nucleotide sequence ID" value="NZ_JABBPN010000001.1"/>
</dbReference>
<evidence type="ECO:0000313" key="1">
    <source>
        <dbReference type="EMBL" id="NMO94331.1"/>
    </source>
</evidence>
<gene>
    <name evidence="1" type="ORF">HII30_00840</name>
</gene>
<dbReference type="EMBL" id="JABBPN010000001">
    <property type="protein sequence ID" value="NMO94331.1"/>
    <property type="molecule type" value="Genomic_DNA"/>
</dbReference>
<keyword evidence="2" id="KW-1185">Reference proteome</keyword>
<organism evidence="1 2">
    <name type="scientific">Paenibacillus lemnae</name>
    <dbReference type="NCBI Taxonomy" id="1330551"/>
    <lineage>
        <taxon>Bacteria</taxon>
        <taxon>Bacillati</taxon>
        <taxon>Bacillota</taxon>
        <taxon>Bacilli</taxon>
        <taxon>Bacillales</taxon>
        <taxon>Paenibacillaceae</taxon>
        <taxon>Paenibacillus</taxon>
    </lineage>
</organism>
<sequence>MKRKINDKLYDSITLNKSYIVLSIEVYDMKNSNFAQSVGNHILYRIENDNGSVVPYPSALFQVKSGKLSKGWAAIQSHECFQLIPESWTIDGFWEKYYNDDNKTLELYKKEKQSIFLEELTTNEIINIIMRNEDSMDKETILYALINHKDERFIDTILEYSRKSLQNDIHYYSSIEVSHSLVLAFIYLSKFNSSKVEDYFIEYLSEPALKKQLTDIVNSYFT</sequence>
<reference evidence="1 2" key="1">
    <citation type="submission" date="2020-04" db="EMBL/GenBank/DDBJ databases">
        <title>Paenibacillus algicola sp. nov., a novel marine bacterium producing alginate lyase.</title>
        <authorList>
            <person name="Huang H."/>
        </authorList>
    </citation>
    <scope>NUCLEOTIDE SEQUENCE [LARGE SCALE GENOMIC DNA]</scope>
    <source>
        <strain evidence="1 2">L7-75</strain>
    </source>
</reference>
<evidence type="ECO:0000313" key="2">
    <source>
        <dbReference type="Proteomes" id="UP000565468"/>
    </source>
</evidence>